<evidence type="ECO:0000256" key="1">
    <source>
        <dbReference type="SAM" id="MobiDB-lite"/>
    </source>
</evidence>
<sequence>MHLCPTFDDAIDDTLQRNGTIVSAARPKRVHWMDPNMQLYSTNSNNTSTNAKGIKDEKVQSEPAAPVPKSFAFSY</sequence>
<dbReference type="Proteomes" id="UP001374584">
    <property type="component" value="Unassembled WGS sequence"/>
</dbReference>
<organism evidence="2 3">
    <name type="scientific">Phaseolus coccineus</name>
    <name type="common">Scarlet runner bean</name>
    <name type="synonym">Phaseolus multiflorus</name>
    <dbReference type="NCBI Taxonomy" id="3886"/>
    <lineage>
        <taxon>Eukaryota</taxon>
        <taxon>Viridiplantae</taxon>
        <taxon>Streptophyta</taxon>
        <taxon>Embryophyta</taxon>
        <taxon>Tracheophyta</taxon>
        <taxon>Spermatophyta</taxon>
        <taxon>Magnoliopsida</taxon>
        <taxon>eudicotyledons</taxon>
        <taxon>Gunneridae</taxon>
        <taxon>Pentapetalae</taxon>
        <taxon>rosids</taxon>
        <taxon>fabids</taxon>
        <taxon>Fabales</taxon>
        <taxon>Fabaceae</taxon>
        <taxon>Papilionoideae</taxon>
        <taxon>50 kb inversion clade</taxon>
        <taxon>NPAAA clade</taxon>
        <taxon>indigoferoid/millettioid clade</taxon>
        <taxon>Phaseoleae</taxon>
        <taxon>Phaseolus</taxon>
    </lineage>
</organism>
<evidence type="ECO:0000313" key="3">
    <source>
        <dbReference type="Proteomes" id="UP001374584"/>
    </source>
</evidence>
<dbReference type="EMBL" id="JAYMYR010000006">
    <property type="protein sequence ID" value="KAK7356791.1"/>
    <property type="molecule type" value="Genomic_DNA"/>
</dbReference>
<evidence type="ECO:0000313" key="2">
    <source>
        <dbReference type="EMBL" id="KAK7356791.1"/>
    </source>
</evidence>
<feature type="compositionally biased region" description="Low complexity" evidence="1">
    <location>
        <begin position="41"/>
        <end position="50"/>
    </location>
</feature>
<comment type="caution">
    <text evidence="2">The sequence shown here is derived from an EMBL/GenBank/DDBJ whole genome shotgun (WGS) entry which is preliminary data.</text>
</comment>
<feature type="region of interest" description="Disordered" evidence="1">
    <location>
        <begin position="38"/>
        <end position="75"/>
    </location>
</feature>
<proteinExistence type="predicted"/>
<gene>
    <name evidence="2" type="ORF">VNO80_16067</name>
</gene>
<name>A0AAN9MLE6_PHACN</name>
<protein>
    <submittedName>
        <fullName evidence="2">Uncharacterized protein</fullName>
    </submittedName>
</protein>
<dbReference type="AlphaFoldDB" id="A0AAN9MLE6"/>
<keyword evidence="3" id="KW-1185">Reference proteome</keyword>
<accession>A0AAN9MLE6</accession>
<reference evidence="2 3" key="1">
    <citation type="submission" date="2024-01" db="EMBL/GenBank/DDBJ databases">
        <title>The genomes of 5 underutilized Papilionoideae crops provide insights into root nodulation and disease resistanc.</title>
        <authorList>
            <person name="Jiang F."/>
        </authorList>
    </citation>
    <scope>NUCLEOTIDE SEQUENCE [LARGE SCALE GENOMIC DNA]</scope>
    <source>
        <strain evidence="2">JINMINGXINNONG_FW02</strain>
        <tissue evidence="2">Leaves</tissue>
    </source>
</reference>